<gene>
    <name evidence="1" type="ORF">ACFQ03_05570</name>
</gene>
<proteinExistence type="predicted"/>
<dbReference type="Proteomes" id="UP001597120">
    <property type="component" value="Unassembled WGS sequence"/>
</dbReference>
<name>A0ABW3D9K1_9BACL</name>
<evidence type="ECO:0000313" key="2">
    <source>
        <dbReference type="Proteomes" id="UP001597120"/>
    </source>
</evidence>
<organism evidence="1 2">
    <name type="scientific">Paenibacillus residui</name>
    <dbReference type="NCBI Taxonomy" id="629724"/>
    <lineage>
        <taxon>Bacteria</taxon>
        <taxon>Bacillati</taxon>
        <taxon>Bacillota</taxon>
        <taxon>Bacilli</taxon>
        <taxon>Bacillales</taxon>
        <taxon>Paenibacillaceae</taxon>
        <taxon>Paenibacillus</taxon>
    </lineage>
</organism>
<evidence type="ECO:0000313" key="1">
    <source>
        <dbReference type="EMBL" id="MFD0868610.1"/>
    </source>
</evidence>
<comment type="caution">
    <text evidence="1">The sequence shown here is derived from an EMBL/GenBank/DDBJ whole genome shotgun (WGS) entry which is preliminary data.</text>
</comment>
<keyword evidence="2" id="KW-1185">Reference proteome</keyword>
<dbReference type="EMBL" id="JBHTIU010000019">
    <property type="protein sequence ID" value="MFD0868610.1"/>
    <property type="molecule type" value="Genomic_DNA"/>
</dbReference>
<protein>
    <submittedName>
        <fullName evidence="1">Uncharacterized protein</fullName>
    </submittedName>
</protein>
<sequence>MGLLLSRKENLASEKNKIGEWVGTEGAALIKNYKWSGRWGRSKPKGPYG</sequence>
<accession>A0ABW3D9K1</accession>
<dbReference type="RefSeq" id="WP_379286657.1">
    <property type="nucleotide sequence ID" value="NZ_JBHTIU010000019.1"/>
</dbReference>
<reference evidence="2" key="1">
    <citation type="journal article" date="2019" name="Int. J. Syst. Evol. Microbiol.">
        <title>The Global Catalogue of Microorganisms (GCM) 10K type strain sequencing project: providing services to taxonomists for standard genome sequencing and annotation.</title>
        <authorList>
            <consortium name="The Broad Institute Genomics Platform"/>
            <consortium name="The Broad Institute Genome Sequencing Center for Infectious Disease"/>
            <person name="Wu L."/>
            <person name="Ma J."/>
        </authorList>
    </citation>
    <scope>NUCLEOTIDE SEQUENCE [LARGE SCALE GENOMIC DNA]</scope>
    <source>
        <strain evidence="2">CCUG 57263</strain>
    </source>
</reference>